<reference evidence="2" key="2">
    <citation type="submission" date="2023-01" db="EMBL/GenBank/DDBJ databases">
        <title>Draft genome sequence of Agaribacter marinus strain NBRC 110023.</title>
        <authorList>
            <person name="Sun Q."/>
            <person name="Mori K."/>
        </authorList>
    </citation>
    <scope>NUCLEOTIDE SEQUENCE</scope>
    <source>
        <strain evidence="2">NBRC 110023</strain>
    </source>
</reference>
<dbReference type="PANTHER" id="PTHR38780">
    <property type="entry name" value="PROTEIN TUSC"/>
    <property type="match status" value="1"/>
</dbReference>
<dbReference type="InterPro" id="IPR003787">
    <property type="entry name" value="Sulphur_relay_DsrE/F-like"/>
</dbReference>
<protein>
    <submittedName>
        <fullName evidence="2">Sulfurtransferase TusC</fullName>
    </submittedName>
</protein>
<dbReference type="Gene3D" id="3.40.1260.10">
    <property type="entry name" value="DsrEFH-like"/>
    <property type="match status" value="1"/>
</dbReference>
<sequence length="122" mass="13546">MSYLLIVSQHAPYHSSHAKDALEVALSASNVEMPVKFAFVENGIFQLMDNQTGNAISHKSHLKQLSLLPIYDVEDIYVVESSRESLPTACVQPWLTDALSLTVIDNNRFAKIAKNATQVLVF</sequence>
<dbReference type="RefSeq" id="WP_284216289.1">
    <property type="nucleotide sequence ID" value="NZ_BSOT01000005.1"/>
</dbReference>
<name>A0AA37T1I0_9ALTE</name>
<keyword evidence="3" id="KW-1185">Reference proteome</keyword>
<dbReference type="Proteomes" id="UP001156601">
    <property type="component" value="Unassembled WGS sequence"/>
</dbReference>
<dbReference type="InterPro" id="IPR027396">
    <property type="entry name" value="DsrEFH-like"/>
</dbReference>
<proteinExistence type="inferred from homology"/>
<dbReference type="SUPFAM" id="SSF75169">
    <property type="entry name" value="DsrEFH-like"/>
    <property type="match status" value="1"/>
</dbReference>
<accession>A0AA37T1I0</accession>
<evidence type="ECO:0000313" key="2">
    <source>
        <dbReference type="EMBL" id="GLR69985.1"/>
    </source>
</evidence>
<reference evidence="2" key="1">
    <citation type="journal article" date="2014" name="Int. J. Syst. Evol. Microbiol.">
        <title>Complete genome sequence of Corynebacterium casei LMG S-19264T (=DSM 44701T), isolated from a smear-ripened cheese.</title>
        <authorList>
            <consortium name="US DOE Joint Genome Institute (JGI-PGF)"/>
            <person name="Walter F."/>
            <person name="Albersmeier A."/>
            <person name="Kalinowski J."/>
            <person name="Ruckert C."/>
        </authorList>
    </citation>
    <scope>NUCLEOTIDE SEQUENCE</scope>
    <source>
        <strain evidence="2">NBRC 110023</strain>
    </source>
</reference>
<dbReference type="PANTHER" id="PTHR38780:SF1">
    <property type="entry name" value="PROTEIN TUSC"/>
    <property type="match status" value="1"/>
</dbReference>
<gene>
    <name evidence="2" type="primary">tusC</name>
    <name evidence="2" type="ORF">GCM10007852_08930</name>
</gene>
<comment type="similarity">
    <text evidence="1">Belongs to the DsrF/TusC family.</text>
</comment>
<dbReference type="AlphaFoldDB" id="A0AA37T1I0"/>
<evidence type="ECO:0000313" key="3">
    <source>
        <dbReference type="Proteomes" id="UP001156601"/>
    </source>
</evidence>
<dbReference type="InterPro" id="IPR017462">
    <property type="entry name" value="Sulphur_relay_TusC/DsrF"/>
</dbReference>
<organism evidence="2 3">
    <name type="scientific">Agaribacter marinus</name>
    <dbReference type="NCBI Taxonomy" id="1431249"/>
    <lineage>
        <taxon>Bacteria</taxon>
        <taxon>Pseudomonadati</taxon>
        <taxon>Pseudomonadota</taxon>
        <taxon>Gammaproteobacteria</taxon>
        <taxon>Alteromonadales</taxon>
        <taxon>Alteromonadaceae</taxon>
        <taxon>Agaribacter</taxon>
    </lineage>
</organism>
<evidence type="ECO:0000256" key="1">
    <source>
        <dbReference type="ARBA" id="ARBA00005996"/>
    </source>
</evidence>
<comment type="caution">
    <text evidence="2">The sequence shown here is derived from an EMBL/GenBank/DDBJ whole genome shotgun (WGS) entry which is preliminary data.</text>
</comment>
<dbReference type="Pfam" id="PF02635">
    <property type="entry name" value="DsrE"/>
    <property type="match status" value="1"/>
</dbReference>
<dbReference type="EMBL" id="BSOT01000005">
    <property type="protein sequence ID" value="GLR69985.1"/>
    <property type="molecule type" value="Genomic_DNA"/>
</dbReference>